<accession>A0ABX0L2C8</accession>
<name>A0ABX0L2C8_9NEIS</name>
<reference evidence="1 2" key="1">
    <citation type="submission" date="2020-03" db="EMBL/GenBank/DDBJ databases">
        <title>Draft genome sequence of environmentally isolated violet-colored cultures.</title>
        <authorList>
            <person name="Wilson H.S."/>
        </authorList>
    </citation>
    <scope>NUCLEOTIDE SEQUENCE [LARGE SCALE GENOMIC DNA]</scope>
    <source>
        <strain evidence="1 2">HSC-16F04</strain>
    </source>
</reference>
<evidence type="ECO:0000313" key="2">
    <source>
        <dbReference type="Proteomes" id="UP000712570"/>
    </source>
</evidence>
<comment type="caution">
    <text evidence="1">The sequence shown here is derived from an EMBL/GenBank/DDBJ whole genome shotgun (WGS) entry which is preliminary data.</text>
</comment>
<gene>
    <name evidence="1" type="ORF">HA050_20290</name>
</gene>
<dbReference type="Proteomes" id="UP000712570">
    <property type="component" value="Unassembled WGS sequence"/>
</dbReference>
<organism evidence="1 2">
    <name type="scientific">Iodobacter violaceini</name>
    <dbReference type="NCBI Taxonomy" id="3044271"/>
    <lineage>
        <taxon>Bacteria</taxon>
        <taxon>Pseudomonadati</taxon>
        <taxon>Pseudomonadota</taxon>
        <taxon>Betaproteobacteria</taxon>
        <taxon>Neisseriales</taxon>
        <taxon>Chitinibacteraceae</taxon>
        <taxon>Iodobacter</taxon>
    </lineage>
</organism>
<protein>
    <submittedName>
        <fullName evidence="1">Uncharacterized protein</fullName>
    </submittedName>
</protein>
<evidence type="ECO:0000313" key="1">
    <source>
        <dbReference type="EMBL" id="NHQ88444.1"/>
    </source>
</evidence>
<keyword evidence="2" id="KW-1185">Reference proteome</keyword>
<proteinExistence type="predicted"/>
<dbReference type="EMBL" id="JAAOLX010000015">
    <property type="protein sequence ID" value="NHQ88444.1"/>
    <property type="molecule type" value="Genomic_DNA"/>
</dbReference>
<sequence length="70" mass="7703">MKYPFITGVATATPKKAEAPIFKTPAQLNKGKTRCISIQQNAIAIAIEAKLLRPKTRGYAWSFPKQEAKA</sequence>
<dbReference type="RefSeq" id="WP_166830167.1">
    <property type="nucleotide sequence ID" value="NZ_JAAOLX010000015.1"/>
</dbReference>